<organism evidence="13 14">
    <name type="scientific">Trypanosoma cruzi</name>
    <dbReference type="NCBI Taxonomy" id="5693"/>
    <lineage>
        <taxon>Eukaryota</taxon>
        <taxon>Discoba</taxon>
        <taxon>Euglenozoa</taxon>
        <taxon>Kinetoplastea</taxon>
        <taxon>Metakinetoplastina</taxon>
        <taxon>Trypanosomatida</taxon>
        <taxon>Trypanosomatidae</taxon>
        <taxon>Trypanosoma</taxon>
        <taxon>Schizotrypanum</taxon>
    </lineage>
</organism>
<keyword evidence="4" id="KW-0645">Protease</keyword>
<accession>A0A2V2UVJ1</accession>
<dbReference type="Pfam" id="PF26038">
    <property type="entry name" value="Dimer_MINDY4_N"/>
    <property type="match status" value="1"/>
</dbReference>
<feature type="domain" description="Deubiquitinating enzyme MINDY-3/4 conserved" evidence="12">
    <location>
        <begin position="234"/>
        <end position="552"/>
    </location>
</feature>
<evidence type="ECO:0000256" key="2">
    <source>
        <dbReference type="ARBA" id="ARBA00011074"/>
    </source>
</evidence>
<evidence type="ECO:0000256" key="7">
    <source>
        <dbReference type="ARBA" id="ARBA00022807"/>
    </source>
</evidence>
<dbReference type="AlphaFoldDB" id="A0A2V2UVJ1"/>
<evidence type="ECO:0000313" key="14">
    <source>
        <dbReference type="Proteomes" id="UP000246121"/>
    </source>
</evidence>
<proteinExistence type="inferred from homology"/>
<dbReference type="VEuPathDB" id="TriTrypDB:TcCLB.506241.80"/>
<keyword evidence="5" id="KW-0833">Ubl conjugation pathway</keyword>
<dbReference type="InterPro" id="IPR039785">
    <property type="entry name" value="MINY3/4"/>
</dbReference>
<feature type="region of interest" description="Disordered" evidence="11">
    <location>
        <begin position="110"/>
        <end position="214"/>
    </location>
</feature>
<dbReference type="VEuPathDB" id="TriTrypDB:TcCLB.510769.110"/>
<evidence type="ECO:0000256" key="6">
    <source>
        <dbReference type="ARBA" id="ARBA00022801"/>
    </source>
</evidence>
<dbReference type="VEuPathDB" id="TriTrypDB:TcBrA4_0064100"/>
<dbReference type="PANTHER" id="PTHR12473">
    <property type="entry name" value="UBIQUITIN CARBOXYL-TERMINAL HYDROLASE MINDY-4-RELATED"/>
    <property type="match status" value="1"/>
</dbReference>
<comment type="caution">
    <text evidence="13">The sequence shown here is derived from an EMBL/GenBank/DDBJ whole genome shotgun (WGS) entry which is preliminary data.</text>
</comment>
<name>A0A2V2UVJ1_TRYCR</name>
<dbReference type="GO" id="GO:0071108">
    <property type="term" value="P:protein K48-linked deubiquitination"/>
    <property type="evidence" value="ECO:0007669"/>
    <property type="project" value="InterPro"/>
</dbReference>
<evidence type="ECO:0000256" key="11">
    <source>
        <dbReference type="SAM" id="MobiDB-lite"/>
    </source>
</evidence>
<dbReference type="PANTHER" id="PTHR12473:SF8">
    <property type="entry name" value="UBIQUITIN CARBOXYL-TERMINAL HYDROLASE MINDY-4-RELATED"/>
    <property type="match status" value="1"/>
</dbReference>
<dbReference type="VEuPathDB" id="TriTrypDB:TcYC6_0067330"/>
<dbReference type="GO" id="GO:1990380">
    <property type="term" value="F:K48-linked deubiquitinase activity"/>
    <property type="evidence" value="ECO:0007669"/>
    <property type="project" value="InterPro"/>
</dbReference>
<dbReference type="VEuPathDB" id="TriTrypDB:TcG_05403"/>
<gene>
    <name evidence="13" type="ORF">C4B63_75g67</name>
</gene>
<dbReference type="OrthoDB" id="10263628at2759"/>
<feature type="compositionally biased region" description="Basic and acidic residues" evidence="11">
    <location>
        <begin position="125"/>
        <end position="156"/>
    </location>
</feature>
<comment type="function">
    <text evidence="8">Probable hydrolase that can remove 'Lys-48'-linked conjugated ubiquitin from proteins.</text>
</comment>
<feature type="compositionally biased region" description="Low complexity" evidence="11">
    <location>
        <begin position="158"/>
        <end position="185"/>
    </location>
</feature>
<dbReference type="EC" id="3.4.19.12" evidence="3"/>
<dbReference type="Pfam" id="PF13898">
    <property type="entry name" value="MINDY-3_4_CD"/>
    <property type="match status" value="1"/>
</dbReference>
<dbReference type="VEuPathDB" id="TriTrypDB:TCDM_07967"/>
<dbReference type="VEuPathDB" id="TriTrypDB:BCY84_13847"/>
<dbReference type="VEuPathDB" id="TriTrypDB:TCSYLVIO_001063"/>
<comment type="similarity">
    <text evidence="2">Belongs to the MINDY deubiquitinase family. FAM188 subfamily.</text>
</comment>
<reference evidence="13 14" key="1">
    <citation type="journal article" date="2018" name="Microb. Genom.">
        <title>Expanding an expanded genome: long-read sequencing of Trypanosoma cruzi.</title>
        <authorList>
            <person name="Berna L."/>
            <person name="Rodriguez M."/>
            <person name="Chiribao M.L."/>
            <person name="Parodi-Talice A."/>
            <person name="Pita S."/>
            <person name="Rijo G."/>
            <person name="Alvarez-Valin F."/>
            <person name="Robello C."/>
        </authorList>
    </citation>
    <scope>NUCLEOTIDE SEQUENCE [LARGE SCALE GENOMIC DNA]</scope>
    <source>
        <strain evidence="13 14">Dm28c</strain>
    </source>
</reference>
<keyword evidence="6" id="KW-0378">Hydrolase</keyword>
<comment type="catalytic activity">
    <reaction evidence="1">
        <text>Thiol-dependent hydrolysis of ester, thioester, amide, peptide and isopeptide bonds formed by the C-terminal Gly of ubiquitin (a 76-residue protein attached to proteins as an intracellular targeting signal).</text>
        <dbReference type="EC" id="3.4.19.12"/>
    </reaction>
</comment>
<evidence type="ECO:0000256" key="4">
    <source>
        <dbReference type="ARBA" id="ARBA00022670"/>
    </source>
</evidence>
<dbReference type="VEuPathDB" id="TriTrypDB:C3747_1g861"/>
<evidence type="ECO:0000256" key="10">
    <source>
        <dbReference type="ARBA" id="ARBA00041360"/>
    </source>
</evidence>
<dbReference type="VEuPathDB" id="TriTrypDB:TcCL_ESM00261"/>
<dbReference type="GO" id="GO:0006508">
    <property type="term" value="P:proteolysis"/>
    <property type="evidence" value="ECO:0007669"/>
    <property type="project" value="UniProtKB-KW"/>
</dbReference>
<dbReference type="EMBL" id="PRFA01000075">
    <property type="protein sequence ID" value="PWU88367.1"/>
    <property type="molecule type" value="Genomic_DNA"/>
</dbReference>
<evidence type="ECO:0000256" key="8">
    <source>
        <dbReference type="ARBA" id="ARBA00037630"/>
    </source>
</evidence>
<keyword evidence="7" id="KW-0788">Thiol protease</keyword>
<evidence type="ECO:0000313" key="13">
    <source>
        <dbReference type="EMBL" id="PWU88367.1"/>
    </source>
</evidence>
<evidence type="ECO:0000256" key="9">
    <source>
        <dbReference type="ARBA" id="ARBA00039781"/>
    </source>
</evidence>
<sequence length="557" mass="61411">MASKKSVSFSPVHTMPHERQVELLSEALLREYMHKRKFTETLETFDVEHPRDGDTIASRALMSDLMALSPETQRALKVEGVETIMEMLCFLRVQRRMKLEDLKQRASIEVPTTPEKLKRGRKDKKSSLDKSPHESSLSEKRSKRQRSDASRGKRLTDSNFGSNSTRSSSRSSGGSSSGGNNSSDHSNGRKGSNKRNNIGLGIESETASGQRRQEEWMNEEIGATLGKGAARSIMELMCSGIAFPSSLVEFGFVFGEEVEYGLLQENKGPEGLLAVVQAFICAYFFRGGYIDVQRHQQYCLLKALATLLSIAQPNPRRVCLVDGSVKADSAEVDMTHLNVQRNFSTGQQVEDALFSLLEGWTQPRGSGVFCFLLSVLLSRGLKKVSSAVGRAATLIDREGRCSATLTRLLLLGEADAATPGDVLSSLMMDASKGRLACGYASSGPDDTALDDEGAKTPQHPVWVVHHEGRFVVLFLKKDDRSQFEKKKEMGVAAASDVFFYEPSAEHRGEKFLTVSFNIAPVTGQGKEGNSSFLQDAVRKITIWRDGDIDWNGFEPAF</sequence>
<evidence type="ECO:0000256" key="1">
    <source>
        <dbReference type="ARBA" id="ARBA00000707"/>
    </source>
</evidence>
<dbReference type="VEuPathDB" id="TriTrypDB:C4B63_75g67"/>
<evidence type="ECO:0000256" key="3">
    <source>
        <dbReference type="ARBA" id="ARBA00012759"/>
    </source>
</evidence>
<protein>
    <recommendedName>
        <fullName evidence="9">Probable ubiquitin carboxyl-terminal hydrolase MINDY-4</fullName>
        <ecNumber evidence="3">3.4.19.12</ecNumber>
    </recommendedName>
    <alternativeName>
        <fullName evidence="10">Probable deubiquitinating enzyme MINDY-4</fullName>
    </alternativeName>
</protein>
<dbReference type="VEuPathDB" id="TriTrypDB:Tc_MARK_5523"/>
<dbReference type="InterPro" id="IPR059022">
    <property type="entry name" value="MINDY4_N"/>
</dbReference>
<dbReference type="InterPro" id="IPR025257">
    <property type="entry name" value="MINDY-3/4_CD"/>
</dbReference>
<dbReference type="SMART" id="SM01174">
    <property type="entry name" value="DUF4205"/>
    <property type="match status" value="1"/>
</dbReference>
<evidence type="ECO:0000256" key="5">
    <source>
        <dbReference type="ARBA" id="ARBA00022786"/>
    </source>
</evidence>
<evidence type="ECO:0000259" key="12">
    <source>
        <dbReference type="SMART" id="SM01174"/>
    </source>
</evidence>
<dbReference type="VEuPathDB" id="TriTrypDB:ECC02_008434"/>
<dbReference type="GO" id="GO:0004843">
    <property type="term" value="F:cysteine-type deubiquitinase activity"/>
    <property type="evidence" value="ECO:0007669"/>
    <property type="project" value="UniProtKB-EC"/>
</dbReference>
<dbReference type="Proteomes" id="UP000246121">
    <property type="component" value="Unassembled WGS sequence"/>
</dbReference>